<dbReference type="CDD" id="cd04301">
    <property type="entry name" value="NAT_SF"/>
    <property type="match status" value="1"/>
</dbReference>
<feature type="domain" description="N-acetyltransferase" evidence="1">
    <location>
        <begin position="3"/>
        <end position="155"/>
    </location>
</feature>
<dbReference type="RefSeq" id="WP_008277407.1">
    <property type="nucleotide sequence ID" value="NZ_AAXW01000043.1"/>
</dbReference>
<dbReference type="InterPro" id="IPR000182">
    <property type="entry name" value="GNAT_dom"/>
</dbReference>
<evidence type="ECO:0000313" key="3">
    <source>
        <dbReference type="Proteomes" id="UP000003781"/>
    </source>
</evidence>
<gene>
    <name evidence="2" type="ORF">CY0110_01475</name>
</gene>
<dbReference type="Proteomes" id="UP000003781">
    <property type="component" value="Unassembled WGS sequence"/>
</dbReference>
<dbReference type="Gene3D" id="3.40.630.30">
    <property type="match status" value="1"/>
</dbReference>
<keyword evidence="2" id="KW-0808">Transferase</keyword>
<dbReference type="eggNOG" id="COG0456">
    <property type="taxonomic scope" value="Bacteria"/>
</dbReference>
<dbReference type="GO" id="GO:0016747">
    <property type="term" value="F:acyltransferase activity, transferring groups other than amino-acyl groups"/>
    <property type="evidence" value="ECO:0007669"/>
    <property type="project" value="InterPro"/>
</dbReference>
<dbReference type="SUPFAM" id="SSF55729">
    <property type="entry name" value="Acyl-CoA N-acyltransferases (Nat)"/>
    <property type="match status" value="1"/>
</dbReference>
<dbReference type="OrthoDB" id="2609247at2"/>
<reference evidence="2 3" key="1">
    <citation type="submission" date="2007-03" db="EMBL/GenBank/DDBJ databases">
        <authorList>
            <person name="Stal L."/>
            <person name="Ferriera S."/>
            <person name="Johnson J."/>
            <person name="Kravitz S."/>
            <person name="Beeson K."/>
            <person name="Sutton G."/>
            <person name="Rogers Y.-H."/>
            <person name="Friedman R."/>
            <person name="Frazier M."/>
            <person name="Venter J.C."/>
        </authorList>
    </citation>
    <scope>NUCLEOTIDE SEQUENCE [LARGE SCALE GENOMIC DNA]</scope>
    <source>
        <strain evidence="2 3">CCY0110</strain>
    </source>
</reference>
<keyword evidence="3" id="KW-1185">Reference proteome</keyword>
<dbReference type="InterPro" id="IPR016181">
    <property type="entry name" value="Acyl_CoA_acyltransferase"/>
</dbReference>
<dbReference type="EMBL" id="AAXW01000043">
    <property type="protein sequence ID" value="EAZ89472.1"/>
    <property type="molecule type" value="Genomic_DNA"/>
</dbReference>
<comment type="caution">
    <text evidence="2">The sequence shown here is derived from an EMBL/GenBank/DDBJ whole genome shotgun (WGS) entry which is preliminary data.</text>
</comment>
<name>A3IVJ7_9CHRO</name>
<organism evidence="2 3">
    <name type="scientific">Crocosphaera chwakensis CCY0110</name>
    <dbReference type="NCBI Taxonomy" id="391612"/>
    <lineage>
        <taxon>Bacteria</taxon>
        <taxon>Bacillati</taxon>
        <taxon>Cyanobacteriota</taxon>
        <taxon>Cyanophyceae</taxon>
        <taxon>Oscillatoriophycideae</taxon>
        <taxon>Chroococcales</taxon>
        <taxon>Aphanothecaceae</taxon>
        <taxon>Crocosphaera</taxon>
        <taxon>Crocosphaera chwakensis</taxon>
    </lineage>
</organism>
<accession>A3IVJ7</accession>
<proteinExistence type="predicted"/>
<dbReference type="Pfam" id="PF00583">
    <property type="entry name" value="Acetyltransf_1"/>
    <property type="match status" value="1"/>
</dbReference>
<dbReference type="AlphaFoldDB" id="A3IVJ7"/>
<evidence type="ECO:0000313" key="2">
    <source>
        <dbReference type="EMBL" id="EAZ89472.1"/>
    </source>
</evidence>
<evidence type="ECO:0000259" key="1">
    <source>
        <dbReference type="PROSITE" id="PS51186"/>
    </source>
</evidence>
<sequence>MLDEIQELKSTDRNSLLTISQWYYREWKIPVEQTIRRLEEHNHEDIIFQLIVKKENKLIATGGLYNQVGIQLVYPKFREIKPWIALLYTEPSHRNQGIGSSLLKQIEQKSFSMGYSQIYLFTLSAESLYRRQEWREVERLIVKGNDTVIMKKNPLIHSFS</sequence>
<dbReference type="PROSITE" id="PS51186">
    <property type="entry name" value="GNAT"/>
    <property type="match status" value="1"/>
</dbReference>
<protein>
    <submittedName>
        <fullName evidence="2">Acetyltransferase, GNAT family protein</fullName>
    </submittedName>
</protein>